<dbReference type="SMART" id="SM00382">
    <property type="entry name" value="AAA"/>
    <property type="match status" value="1"/>
</dbReference>
<evidence type="ECO:0000256" key="8">
    <source>
        <dbReference type="ARBA" id="ARBA00022833"/>
    </source>
</evidence>
<dbReference type="RefSeq" id="WP_181677081.1">
    <property type="nucleotide sequence ID" value="NZ_JABJVM010000012.1"/>
</dbReference>
<dbReference type="NCBIfam" id="NF004046">
    <property type="entry name" value="PRK05563.1"/>
    <property type="match status" value="1"/>
</dbReference>
<gene>
    <name evidence="14" type="primary">dnaX</name>
    <name evidence="14" type="ORF">HPK16_11415</name>
</gene>
<comment type="catalytic activity">
    <reaction evidence="11">
        <text>DNA(n) + a 2'-deoxyribonucleoside 5'-triphosphate = DNA(n+1) + diphosphate</text>
        <dbReference type="Rhea" id="RHEA:22508"/>
        <dbReference type="Rhea" id="RHEA-COMP:17339"/>
        <dbReference type="Rhea" id="RHEA-COMP:17340"/>
        <dbReference type="ChEBI" id="CHEBI:33019"/>
        <dbReference type="ChEBI" id="CHEBI:61560"/>
        <dbReference type="ChEBI" id="CHEBI:173112"/>
        <dbReference type="EC" id="2.7.7.7"/>
    </reaction>
</comment>
<evidence type="ECO:0000256" key="5">
    <source>
        <dbReference type="ARBA" id="ARBA00022705"/>
    </source>
</evidence>
<evidence type="ECO:0000259" key="13">
    <source>
        <dbReference type="SMART" id="SM00382"/>
    </source>
</evidence>
<comment type="similarity">
    <text evidence="1">Belongs to the DnaX/STICHEL family.</text>
</comment>
<organism evidence="14 15">
    <name type="scientific">Listeria rustica</name>
    <dbReference type="NCBI Taxonomy" id="2713503"/>
    <lineage>
        <taxon>Bacteria</taxon>
        <taxon>Bacillati</taxon>
        <taxon>Bacillota</taxon>
        <taxon>Bacilli</taxon>
        <taxon>Bacillales</taxon>
        <taxon>Listeriaceae</taxon>
        <taxon>Listeria</taxon>
    </lineage>
</organism>
<keyword evidence="3 14" id="KW-0808">Transferase</keyword>
<name>A0A7W1T7N3_9LIST</name>
<dbReference type="GO" id="GO:0046872">
    <property type="term" value="F:metal ion binding"/>
    <property type="evidence" value="ECO:0007669"/>
    <property type="project" value="UniProtKB-KW"/>
</dbReference>
<feature type="domain" description="AAA+ ATPase" evidence="13">
    <location>
        <begin position="37"/>
        <end position="179"/>
    </location>
</feature>
<dbReference type="InterPro" id="IPR045085">
    <property type="entry name" value="HLD_clamp_pol_III_gamma_tau"/>
</dbReference>
<dbReference type="GO" id="GO:0006261">
    <property type="term" value="P:DNA-templated DNA replication"/>
    <property type="evidence" value="ECO:0007669"/>
    <property type="project" value="TreeGrafter"/>
</dbReference>
<dbReference type="Pfam" id="PF22608">
    <property type="entry name" value="DNAX_ATPase_lid"/>
    <property type="match status" value="1"/>
</dbReference>
<reference evidence="14 15" key="2">
    <citation type="submission" date="2020-08" db="EMBL/GenBank/DDBJ databases">
        <title>Listeria ohnekaius sp. nov. and Listeria portnoyii sp. nov. isolated from non-agricultural and natural environments.</title>
        <authorList>
            <person name="Weller D."/>
            <person name="Belias A.M."/>
            <person name="Liao J."/>
            <person name="Guo S."/>
            <person name="Orsi R.H."/>
            <person name="Wiedmann M."/>
        </authorList>
    </citation>
    <scope>NUCLEOTIDE SEQUENCE [LARGE SCALE GENOMIC DNA]</scope>
    <source>
        <strain evidence="14 15">FSL W9-0585</strain>
    </source>
</reference>
<evidence type="ECO:0000256" key="1">
    <source>
        <dbReference type="ARBA" id="ARBA00006360"/>
    </source>
</evidence>
<dbReference type="CDD" id="cd00009">
    <property type="entry name" value="AAA"/>
    <property type="match status" value="1"/>
</dbReference>
<evidence type="ECO:0000256" key="12">
    <source>
        <dbReference type="SAM" id="MobiDB-lite"/>
    </source>
</evidence>
<dbReference type="GO" id="GO:0005524">
    <property type="term" value="F:ATP binding"/>
    <property type="evidence" value="ECO:0007669"/>
    <property type="project" value="UniProtKB-KW"/>
</dbReference>
<dbReference type="PRINTS" id="PR00300">
    <property type="entry name" value="CLPPROTEASEA"/>
</dbReference>
<dbReference type="GO" id="GO:0009360">
    <property type="term" value="C:DNA polymerase III complex"/>
    <property type="evidence" value="ECO:0007669"/>
    <property type="project" value="InterPro"/>
</dbReference>
<keyword evidence="6" id="KW-0479">Metal-binding</keyword>
<dbReference type="SUPFAM" id="SSF52540">
    <property type="entry name" value="P-loop containing nucleoside triphosphate hydrolases"/>
    <property type="match status" value="1"/>
</dbReference>
<dbReference type="Gene3D" id="1.20.272.10">
    <property type="match status" value="1"/>
</dbReference>
<evidence type="ECO:0000256" key="3">
    <source>
        <dbReference type="ARBA" id="ARBA00022679"/>
    </source>
</evidence>
<dbReference type="Pfam" id="PF13177">
    <property type="entry name" value="DNA_pol3_delta2"/>
    <property type="match status" value="1"/>
</dbReference>
<dbReference type="InterPro" id="IPR022754">
    <property type="entry name" value="DNA_pol_III_gamma-3"/>
</dbReference>
<dbReference type="FunFam" id="3.40.50.300:FF:000014">
    <property type="entry name" value="DNA polymerase III subunit gamma/tau"/>
    <property type="match status" value="1"/>
</dbReference>
<dbReference type="InterPro" id="IPR008921">
    <property type="entry name" value="DNA_pol3_clamp-load_cplx_C"/>
</dbReference>
<feature type="region of interest" description="Disordered" evidence="12">
    <location>
        <begin position="405"/>
        <end position="426"/>
    </location>
</feature>
<dbReference type="InterPro" id="IPR003593">
    <property type="entry name" value="AAA+_ATPase"/>
</dbReference>
<dbReference type="Gene3D" id="3.40.50.300">
    <property type="entry name" value="P-loop containing nucleotide triphosphate hydrolases"/>
    <property type="match status" value="1"/>
</dbReference>
<keyword evidence="10" id="KW-0239">DNA-directed DNA polymerase</keyword>
<dbReference type="SUPFAM" id="SSF48019">
    <property type="entry name" value="post-AAA+ oligomerization domain-like"/>
    <property type="match status" value="1"/>
</dbReference>
<evidence type="ECO:0000256" key="2">
    <source>
        <dbReference type="ARBA" id="ARBA00012417"/>
    </source>
</evidence>
<feature type="region of interest" description="Disordered" evidence="12">
    <location>
        <begin position="540"/>
        <end position="563"/>
    </location>
</feature>
<dbReference type="EC" id="2.7.7.7" evidence="2"/>
<evidence type="ECO:0000256" key="7">
    <source>
        <dbReference type="ARBA" id="ARBA00022741"/>
    </source>
</evidence>
<reference evidence="14 15" key="1">
    <citation type="submission" date="2020-05" db="EMBL/GenBank/DDBJ databases">
        <authorList>
            <person name="Carlin C.R."/>
        </authorList>
    </citation>
    <scope>NUCLEOTIDE SEQUENCE [LARGE SCALE GENOMIC DNA]</scope>
    <source>
        <strain evidence="14 15">FSL W9-0585</strain>
    </source>
</reference>
<protein>
    <recommendedName>
        <fullName evidence="2">DNA-directed DNA polymerase</fullName>
        <ecNumber evidence="2">2.7.7.7</ecNumber>
    </recommendedName>
</protein>
<evidence type="ECO:0000256" key="10">
    <source>
        <dbReference type="ARBA" id="ARBA00022932"/>
    </source>
</evidence>
<dbReference type="EMBL" id="JABJVM010000012">
    <property type="protein sequence ID" value="MBA3926952.1"/>
    <property type="molecule type" value="Genomic_DNA"/>
</dbReference>
<dbReference type="GO" id="GO:0003677">
    <property type="term" value="F:DNA binding"/>
    <property type="evidence" value="ECO:0007669"/>
    <property type="project" value="InterPro"/>
</dbReference>
<dbReference type="PANTHER" id="PTHR11669:SF0">
    <property type="entry name" value="PROTEIN STICHEL-LIKE 2"/>
    <property type="match status" value="1"/>
</dbReference>
<dbReference type="FunFam" id="1.10.8.60:FF:000013">
    <property type="entry name" value="DNA polymerase III subunit gamma/tau"/>
    <property type="match status" value="1"/>
</dbReference>
<proteinExistence type="inferred from homology"/>
<keyword evidence="7" id="KW-0547">Nucleotide-binding</keyword>
<evidence type="ECO:0000313" key="14">
    <source>
        <dbReference type="EMBL" id="MBA3926952.1"/>
    </source>
</evidence>
<keyword evidence="15" id="KW-1185">Reference proteome</keyword>
<evidence type="ECO:0000256" key="6">
    <source>
        <dbReference type="ARBA" id="ARBA00022723"/>
    </source>
</evidence>
<feature type="compositionally biased region" description="Low complexity" evidence="12">
    <location>
        <begin position="405"/>
        <end position="414"/>
    </location>
</feature>
<accession>A0A7W1T7N3</accession>
<keyword evidence="4 14" id="KW-0548">Nucleotidyltransferase</keyword>
<evidence type="ECO:0000256" key="11">
    <source>
        <dbReference type="ARBA" id="ARBA00049244"/>
    </source>
</evidence>
<keyword evidence="8" id="KW-0862">Zinc</keyword>
<evidence type="ECO:0000256" key="4">
    <source>
        <dbReference type="ARBA" id="ARBA00022695"/>
    </source>
</evidence>
<dbReference type="Proteomes" id="UP000548787">
    <property type="component" value="Unassembled WGS sequence"/>
</dbReference>
<dbReference type="AlphaFoldDB" id="A0A7W1T7N3"/>
<evidence type="ECO:0000313" key="15">
    <source>
        <dbReference type="Proteomes" id="UP000548787"/>
    </source>
</evidence>
<dbReference type="NCBIfam" id="TIGR02397">
    <property type="entry name" value="dnaX_nterm"/>
    <property type="match status" value="1"/>
</dbReference>
<keyword evidence="5" id="KW-0235">DNA replication</keyword>
<sequence>MAYQALYRVFRPQSFQDVVGQEHVTRTLKNAIVQNKTSHAYLFSGPRGTGKTSAAKIFAKAINCPNSVDGEPCNDCEICTGTTDGSIPDVLEIDAASNNGVEEIRDIREKVKYAPTIAKYKVYIIDEVHMLSTGAFNALLKTLEEPPKHVIFILATTEPHKLPLTIISRVQRFDFKRITTQDIIGRLAFILEEEKIAYDAKALDIVARAAEGGMRDALSLLDQVISYGTQEVTVADALEITGSVAQGMLTELVQAVINSDAKMALEKLSGLLAEGKDPVRLVEDLLVFFRDVLLFQKAPDLTDAMERAVIDEAFQTLATSADANKIYQYVTILNDAGQQMRFSNHPGIYIEVALVQLIQVGGGAPVAATTPNVAAAPSQDVAELVNKVDRLEQELNDLKRQIANGATAGNGTNAQSAAPRKKQAISGNKQFKAPVGRINSVLSAAKKQDLQLIRSCWSDLISMLMASQAALLNEAEPVAASNDTFVLKFKHEIHCQMAMDNPNFVETVTNGISRLTKNNYSFIGIPEDQWGEIRENFLKNADNTESEDGGEKPSEPAEDPIISEAAKLVGEGLLEIKE</sequence>
<dbReference type="Pfam" id="PF12169">
    <property type="entry name" value="DNA_pol3_gamma3"/>
    <property type="match status" value="1"/>
</dbReference>
<keyword evidence="9" id="KW-0067">ATP-binding</keyword>
<evidence type="ECO:0000256" key="9">
    <source>
        <dbReference type="ARBA" id="ARBA00022840"/>
    </source>
</evidence>
<dbReference type="InterPro" id="IPR001270">
    <property type="entry name" value="ClpA/B"/>
</dbReference>
<dbReference type="InterPro" id="IPR012763">
    <property type="entry name" value="DNA_pol_III_sug/sutau_N"/>
</dbReference>
<comment type="caution">
    <text evidence="14">The sequence shown here is derived from an EMBL/GenBank/DDBJ whole genome shotgun (WGS) entry which is preliminary data.</text>
</comment>
<dbReference type="Gene3D" id="1.10.8.60">
    <property type="match status" value="1"/>
</dbReference>
<dbReference type="GO" id="GO:0003887">
    <property type="term" value="F:DNA-directed DNA polymerase activity"/>
    <property type="evidence" value="ECO:0007669"/>
    <property type="project" value="UniProtKB-KW"/>
</dbReference>
<dbReference type="InterPro" id="IPR027417">
    <property type="entry name" value="P-loop_NTPase"/>
</dbReference>
<dbReference type="PANTHER" id="PTHR11669">
    <property type="entry name" value="REPLICATION FACTOR C / DNA POLYMERASE III GAMMA-TAU SUBUNIT"/>
    <property type="match status" value="1"/>
</dbReference>
<dbReference type="CDD" id="cd18137">
    <property type="entry name" value="HLD_clamp_pol_III_gamma_tau"/>
    <property type="match status" value="1"/>
</dbReference>
<dbReference type="InterPro" id="IPR050238">
    <property type="entry name" value="DNA_Rep/Repair_Clamp_Loader"/>
</dbReference>